<dbReference type="AlphaFoldDB" id="A0A375I4V5"/>
<feature type="region of interest" description="Disordered" evidence="1">
    <location>
        <begin position="18"/>
        <end position="61"/>
    </location>
</feature>
<evidence type="ECO:0000313" key="2">
    <source>
        <dbReference type="EMBL" id="SPF68499.1"/>
    </source>
</evidence>
<protein>
    <recommendedName>
        <fullName evidence="4">Lipoprotein</fullName>
    </recommendedName>
</protein>
<accession>A0A375I4V5</accession>
<gene>
    <name evidence="2" type="ORF">PROPJV5_1479</name>
</gene>
<sequence length="203" mass="20701">MVAGAVVAALLVSGCAAQGGRSDRAGSSGQSTGGTADTPRPSAVTAEPSQRTSSAGRRTADVTAHDLLTAVSPGCAYESERMVGGQVPGAITAYVRHEPGHPWSPVYLDMAALGYRQALSVFVCGGESMDPDRLMLTGAGGELIDSLVLGGSGEAPYSDVRSMEPVGNSVRVTWVASGAAGKDPVEHAGTVRYEDGNLTYTED</sequence>
<organism evidence="2 3">
    <name type="scientific">Propionibacterium ruminifibrarum</name>
    <dbReference type="NCBI Taxonomy" id="1962131"/>
    <lineage>
        <taxon>Bacteria</taxon>
        <taxon>Bacillati</taxon>
        <taxon>Actinomycetota</taxon>
        <taxon>Actinomycetes</taxon>
        <taxon>Propionibacteriales</taxon>
        <taxon>Propionibacteriaceae</taxon>
        <taxon>Propionibacterium</taxon>
    </lineage>
</organism>
<evidence type="ECO:0008006" key="4">
    <source>
        <dbReference type="Google" id="ProtNLM"/>
    </source>
</evidence>
<dbReference type="Proteomes" id="UP000265962">
    <property type="component" value="Unassembled WGS sequence"/>
</dbReference>
<proteinExistence type="predicted"/>
<feature type="compositionally biased region" description="Low complexity" evidence="1">
    <location>
        <begin position="26"/>
        <end position="35"/>
    </location>
</feature>
<dbReference type="EMBL" id="OMOH01000005">
    <property type="protein sequence ID" value="SPF68499.1"/>
    <property type="molecule type" value="Genomic_DNA"/>
</dbReference>
<keyword evidence="3" id="KW-1185">Reference proteome</keyword>
<reference evidence="3" key="1">
    <citation type="submission" date="2018-02" db="EMBL/GenBank/DDBJ databases">
        <authorList>
            <person name="Hornung B."/>
        </authorList>
    </citation>
    <scope>NUCLEOTIDE SEQUENCE [LARGE SCALE GENOMIC DNA]</scope>
</reference>
<feature type="compositionally biased region" description="Polar residues" evidence="1">
    <location>
        <begin position="47"/>
        <end position="56"/>
    </location>
</feature>
<evidence type="ECO:0000256" key="1">
    <source>
        <dbReference type="SAM" id="MobiDB-lite"/>
    </source>
</evidence>
<evidence type="ECO:0000313" key="3">
    <source>
        <dbReference type="Proteomes" id="UP000265962"/>
    </source>
</evidence>
<name>A0A375I4V5_9ACTN</name>